<gene>
    <name evidence="5" type="ORF">CFX0092_A1223</name>
</gene>
<dbReference type="PANTHER" id="PTHR43681:SF1">
    <property type="entry name" value="SARCALUMENIN"/>
    <property type="match status" value="1"/>
</dbReference>
<evidence type="ECO:0000259" key="4">
    <source>
        <dbReference type="Pfam" id="PF01926"/>
    </source>
</evidence>
<proteinExistence type="predicted"/>
<evidence type="ECO:0000256" key="2">
    <source>
        <dbReference type="ARBA" id="ARBA00023134"/>
    </source>
</evidence>
<dbReference type="InterPro" id="IPR005225">
    <property type="entry name" value="Small_GTP-bd"/>
</dbReference>
<keyword evidence="6" id="KW-1185">Reference proteome</keyword>
<keyword evidence="2" id="KW-0342">GTP-binding</keyword>
<dbReference type="NCBIfam" id="TIGR00231">
    <property type="entry name" value="small_GTP"/>
    <property type="match status" value="1"/>
</dbReference>
<evidence type="ECO:0000313" key="6">
    <source>
        <dbReference type="Proteomes" id="UP000215027"/>
    </source>
</evidence>
<dbReference type="AlphaFoldDB" id="A0A160SZR5"/>
<keyword evidence="3" id="KW-0812">Transmembrane</keyword>
<keyword evidence="3" id="KW-1133">Transmembrane helix</keyword>
<dbReference type="InterPro" id="IPR006073">
    <property type="entry name" value="GTP-bd"/>
</dbReference>
<keyword evidence="1" id="KW-0547">Nucleotide-binding</keyword>
<feature type="transmembrane region" description="Helical" evidence="3">
    <location>
        <begin position="448"/>
        <end position="470"/>
    </location>
</feature>
<feature type="domain" description="G" evidence="4">
    <location>
        <begin position="54"/>
        <end position="181"/>
    </location>
</feature>
<evidence type="ECO:0000313" key="5">
    <source>
        <dbReference type="EMBL" id="CUS03101.2"/>
    </source>
</evidence>
<dbReference type="GO" id="GO:0005525">
    <property type="term" value="F:GTP binding"/>
    <property type="evidence" value="ECO:0007669"/>
    <property type="project" value="UniProtKB-KW"/>
</dbReference>
<dbReference type="RefSeq" id="WP_095042639.1">
    <property type="nucleotide sequence ID" value="NZ_LN890655.1"/>
</dbReference>
<dbReference type="OrthoDB" id="9816479at2"/>
<protein>
    <recommendedName>
        <fullName evidence="4">G domain-containing protein</fullName>
    </recommendedName>
</protein>
<name>A0A160SZR5_9CHLR</name>
<reference evidence="5" key="1">
    <citation type="submission" date="2016-01" db="EMBL/GenBank/DDBJ databases">
        <authorList>
            <person name="Mcilroy J.S."/>
            <person name="Karst M S."/>
            <person name="Albertsen M."/>
        </authorList>
    </citation>
    <scope>NUCLEOTIDE SEQUENCE</scope>
    <source>
        <strain evidence="5">Cfx-K</strain>
    </source>
</reference>
<dbReference type="KEGG" id="pbf:CFX0092_A1223"/>
<dbReference type="SUPFAM" id="SSF52540">
    <property type="entry name" value="P-loop containing nucleoside triphosphate hydrolases"/>
    <property type="match status" value="1"/>
</dbReference>
<dbReference type="CDD" id="cd09912">
    <property type="entry name" value="DLP_2"/>
    <property type="match status" value="1"/>
</dbReference>
<dbReference type="EMBL" id="LN890655">
    <property type="protein sequence ID" value="CUS03101.2"/>
    <property type="molecule type" value="Genomic_DNA"/>
</dbReference>
<organism evidence="5 6">
    <name type="scientific">Candidatus Promineifilum breve</name>
    <dbReference type="NCBI Taxonomy" id="1806508"/>
    <lineage>
        <taxon>Bacteria</taxon>
        <taxon>Bacillati</taxon>
        <taxon>Chloroflexota</taxon>
        <taxon>Ardenticatenia</taxon>
        <taxon>Candidatus Promineifilales</taxon>
        <taxon>Candidatus Promineifilaceae</taxon>
        <taxon>Candidatus Promineifilum</taxon>
    </lineage>
</organism>
<dbReference type="InterPro" id="IPR027417">
    <property type="entry name" value="P-loop_NTPase"/>
</dbReference>
<dbReference type="Gene3D" id="3.40.50.300">
    <property type="entry name" value="P-loop containing nucleotide triphosphate hydrolases"/>
    <property type="match status" value="1"/>
</dbReference>
<sequence length="577" mass="63825">MEAILTTAQEALLKQTRHTLGRLRDALPAGAVEPAGRAALIESIRQLDELFLLVIAGEFNSGKSAFINALLGRKLQPEGVTPTTDQIYLLRYGEAEHRFPGENGIWIQTAPIDLLSKLTVVDTPGTNAIVREHEALTSEFIPRSDLVLFVTSADRPFTESERAFLEQIRNWGKKIVLVINKIDILSNEADLAQVVNFVTEAASDLVGDVAAVFPVSARLAQAAKSGRPDQWMPSRFEALETYIRETLDDAGRFRLKLLNPLGVGARLIREQLTHVNADLAVLGEDSKLLDDIRGQTVYYDEDMQRNFKARIGEIDGLLLAMEKRGNQFFDDRLRLGRVPDLLRSKQLEADFQSEVVADTPRQIEDRVNELVDWMVQQDLRQWTAVADHLGRQRDAHPGRIVGEAPREGTLAYDRQRLIDSIGRSTRQAVASFDQTREAAELADAARAAVVNAGLAGVGASIGVIIAVVAHAAFLDFTGIFAGVAAAALGLLILPARKRKTKAEFSAKLADLRTRLVGNLEQQFAREMRRSAQRVEDTVAPFDRFVRAERDRLTAQQTTLQELAASVGELTRQLEPGY</sequence>
<dbReference type="Proteomes" id="UP000215027">
    <property type="component" value="Chromosome I"/>
</dbReference>
<dbReference type="Pfam" id="PF01926">
    <property type="entry name" value="MMR_HSR1"/>
    <property type="match status" value="1"/>
</dbReference>
<dbReference type="InterPro" id="IPR051943">
    <property type="entry name" value="TRAFAC_Dynamin-like_GTPase"/>
</dbReference>
<evidence type="ECO:0000256" key="3">
    <source>
        <dbReference type="SAM" id="Phobius"/>
    </source>
</evidence>
<evidence type="ECO:0000256" key="1">
    <source>
        <dbReference type="ARBA" id="ARBA00022741"/>
    </source>
</evidence>
<feature type="transmembrane region" description="Helical" evidence="3">
    <location>
        <begin position="476"/>
        <end position="495"/>
    </location>
</feature>
<dbReference type="PANTHER" id="PTHR43681">
    <property type="entry name" value="TRANSMEMBRANE GTPASE FZO"/>
    <property type="match status" value="1"/>
</dbReference>
<keyword evidence="3" id="KW-0472">Membrane</keyword>
<accession>A0A160SZR5</accession>